<organism evidence="1">
    <name type="scientific">Hexamita inflata</name>
    <dbReference type="NCBI Taxonomy" id="28002"/>
    <lineage>
        <taxon>Eukaryota</taxon>
        <taxon>Metamonada</taxon>
        <taxon>Diplomonadida</taxon>
        <taxon>Hexamitidae</taxon>
        <taxon>Hexamitinae</taxon>
        <taxon>Hexamita</taxon>
    </lineage>
</organism>
<proteinExistence type="predicted"/>
<comment type="caution">
    <text evidence="1">The sequence shown here is derived from an EMBL/GenBank/DDBJ whole genome shotgun (WGS) entry which is preliminary data.</text>
</comment>
<gene>
    <name evidence="1" type="ORF">HINF_LOCUS31082</name>
    <name evidence="2" type="ORF">HINF_LOCUS60097</name>
</gene>
<dbReference type="EMBL" id="CATOUU010000715">
    <property type="protein sequence ID" value="CAI9943437.1"/>
    <property type="molecule type" value="Genomic_DNA"/>
</dbReference>
<name>A0AA86UA76_9EUKA</name>
<evidence type="ECO:0000313" key="2">
    <source>
        <dbReference type="EMBL" id="CAL6080922.1"/>
    </source>
</evidence>
<dbReference type="EMBL" id="CAXDID020000349">
    <property type="protein sequence ID" value="CAL6080922.1"/>
    <property type="molecule type" value="Genomic_DNA"/>
</dbReference>
<evidence type="ECO:0000313" key="1">
    <source>
        <dbReference type="EMBL" id="CAI9943437.1"/>
    </source>
</evidence>
<accession>A0AA86UA76</accession>
<sequence length="455" mass="52679">MFSQHIVTASKKLAHADNASIIQRVDPSKQGLTKQNVKPFVPFSEVQMSRAADGNLLRSAQQPEGRDVSVLNEQIRLLQAQIQKQEHTTQLYQKQQLEISQKIESLQNSPMQNSQKLPEIEQPMVQQLLQQSQIQNQKIAELMETVQKLQSSPIKSAVQTENKNVQPQIEPKQEFKQQQLQQELKQFQQTQQEEKQMSQYQLEPKSYQLRQKAVEQPADRTEVFDFTIMSHKEHDPFETKVASDLVIQANASFGSSLSKQLKLIESFTPQIQCYNYFYNLAFKLQNLFNSPQFYNFARKIITTLPSTPQIDLAKNELNEQFNVQTALNLAQWSLQKLEIDLSFMSEFVPNEKCEQIFKEMFNQKIMKYKIKTQKQEHSVCKAAILYTLICIKCLLSGCQVIKYDTVTGTLKEFADVYGAQMQNHSNDEQKAFVLLPQWFGENLAVPAYVRLQRKQ</sequence>
<reference evidence="1" key="1">
    <citation type="submission" date="2023-06" db="EMBL/GenBank/DDBJ databases">
        <authorList>
            <person name="Kurt Z."/>
        </authorList>
    </citation>
    <scope>NUCLEOTIDE SEQUENCE</scope>
</reference>
<dbReference type="AlphaFoldDB" id="A0AA86UA76"/>
<dbReference type="Proteomes" id="UP001642409">
    <property type="component" value="Unassembled WGS sequence"/>
</dbReference>
<protein>
    <submittedName>
        <fullName evidence="1">Uncharacterized protein</fullName>
    </submittedName>
</protein>
<reference evidence="2 3" key="2">
    <citation type="submission" date="2024-07" db="EMBL/GenBank/DDBJ databases">
        <authorList>
            <person name="Akdeniz Z."/>
        </authorList>
    </citation>
    <scope>NUCLEOTIDE SEQUENCE [LARGE SCALE GENOMIC DNA]</scope>
</reference>
<keyword evidence="3" id="KW-1185">Reference proteome</keyword>
<evidence type="ECO:0000313" key="3">
    <source>
        <dbReference type="Proteomes" id="UP001642409"/>
    </source>
</evidence>